<organism evidence="2 3">
    <name type="scientific">Stella humosa</name>
    <dbReference type="NCBI Taxonomy" id="94"/>
    <lineage>
        <taxon>Bacteria</taxon>
        <taxon>Pseudomonadati</taxon>
        <taxon>Pseudomonadota</taxon>
        <taxon>Alphaproteobacteria</taxon>
        <taxon>Rhodospirillales</taxon>
        <taxon>Stellaceae</taxon>
        <taxon>Stella</taxon>
    </lineage>
</organism>
<dbReference type="Gene3D" id="3.40.50.150">
    <property type="entry name" value="Vaccinia Virus protein VP39"/>
    <property type="match status" value="1"/>
</dbReference>
<sequence>MAFSDPAHLAANRANWDERVAIHRRDRTGSYRTAAFLAGDDVLHPIEDGELGDVAGARLLHLQCHFGMDTLRLARRGASVTGVDFSPAAVAGAREMAAAIGRPDARFVEANVYDAAEAVPGLFDIVYTTWGTICWLPDLDGWARVIAAKLAPGGRFYFADGHPFMLMLEQVGDALVPTFGQDTPVDQPLVFEEALTYTGDETRLASARTYEWIHSISRILGALGRAGLTVETLREHRTIPWRAFPMCVPAGAGMYRLPDGQPALPLALSLTARLDSRGA</sequence>
<evidence type="ECO:0000259" key="1">
    <source>
        <dbReference type="Pfam" id="PF08242"/>
    </source>
</evidence>
<protein>
    <submittedName>
        <fullName evidence="2">Methyltransferase family protein</fullName>
    </submittedName>
</protein>
<dbReference type="InterPro" id="IPR013217">
    <property type="entry name" value="Methyltransf_12"/>
</dbReference>
<evidence type="ECO:0000313" key="3">
    <source>
        <dbReference type="Proteomes" id="UP000278222"/>
    </source>
</evidence>
<evidence type="ECO:0000313" key="2">
    <source>
        <dbReference type="EMBL" id="ROP83618.1"/>
    </source>
</evidence>
<dbReference type="EMBL" id="RJKX01000016">
    <property type="protein sequence ID" value="ROP83618.1"/>
    <property type="molecule type" value="Genomic_DNA"/>
</dbReference>
<dbReference type="RefSeq" id="WP_123693334.1">
    <property type="nucleotide sequence ID" value="NZ_AP019700.1"/>
</dbReference>
<dbReference type="OrthoDB" id="8385759at2"/>
<keyword evidence="3" id="KW-1185">Reference proteome</keyword>
<dbReference type="InterPro" id="IPR029063">
    <property type="entry name" value="SAM-dependent_MTases_sf"/>
</dbReference>
<accession>A0A3N1KZ74</accession>
<keyword evidence="2" id="KW-0808">Transferase</keyword>
<feature type="domain" description="Methyltransferase type 12" evidence="1">
    <location>
        <begin position="60"/>
        <end position="156"/>
    </location>
</feature>
<comment type="caution">
    <text evidence="2">The sequence shown here is derived from an EMBL/GenBank/DDBJ whole genome shotgun (WGS) entry which is preliminary data.</text>
</comment>
<dbReference type="PANTHER" id="PTHR43861:SF1">
    <property type="entry name" value="TRANS-ACONITATE 2-METHYLTRANSFERASE"/>
    <property type="match status" value="1"/>
</dbReference>
<dbReference type="Proteomes" id="UP000278222">
    <property type="component" value="Unassembled WGS sequence"/>
</dbReference>
<name>A0A3N1KZ74_9PROT</name>
<gene>
    <name evidence="2" type="ORF">EDC65_4267</name>
</gene>
<dbReference type="GO" id="GO:0032259">
    <property type="term" value="P:methylation"/>
    <property type="evidence" value="ECO:0007669"/>
    <property type="project" value="UniProtKB-KW"/>
</dbReference>
<proteinExistence type="predicted"/>
<dbReference type="PANTHER" id="PTHR43861">
    <property type="entry name" value="TRANS-ACONITATE 2-METHYLTRANSFERASE-RELATED"/>
    <property type="match status" value="1"/>
</dbReference>
<dbReference type="Pfam" id="PF08242">
    <property type="entry name" value="Methyltransf_12"/>
    <property type="match status" value="1"/>
</dbReference>
<dbReference type="GO" id="GO:0008168">
    <property type="term" value="F:methyltransferase activity"/>
    <property type="evidence" value="ECO:0007669"/>
    <property type="project" value="UniProtKB-KW"/>
</dbReference>
<dbReference type="SUPFAM" id="SSF53335">
    <property type="entry name" value="S-adenosyl-L-methionine-dependent methyltransferases"/>
    <property type="match status" value="1"/>
</dbReference>
<dbReference type="AlphaFoldDB" id="A0A3N1KZ74"/>
<dbReference type="CDD" id="cd02440">
    <property type="entry name" value="AdoMet_MTases"/>
    <property type="match status" value="1"/>
</dbReference>
<keyword evidence="2" id="KW-0489">Methyltransferase</keyword>
<reference evidence="2 3" key="1">
    <citation type="submission" date="2018-11" db="EMBL/GenBank/DDBJ databases">
        <title>Genomic Encyclopedia of Type Strains, Phase IV (KMG-IV): sequencing the most valuable type-strain genomes for metagenomic binning, comparative biology and taxonomic classification.</title>
        <authorList>
            <person name="Goeker M."/>
        </authorList>
    </citation>
    <scope>NUCLEOTIDE SEQUENCE [LARGE SCALE GENOMIC DNA]</scope>
    <source>
        <strain evidence="2 3">DSM 5900</strain>
    </source>
</reference>